<comment type="caution">
    <text evidence="3">The sequence shown here is derived from an EMBL/GenBank/DDBJ whole genome shotgun (WGS) entry which is preliminary data.</text>
</comment>
<organism evidence="3 4">
    <name type="scientific">Folsomia candida</name>
    <name type="common">Springtail</name>
    <dbReference type="NCBI Taxonomy" id="158441"/>
    <lineage>
        <taxon>Eukaryota</taxon>
        <taxon>Metazoa</taxon>
        <taxon>Ecdysozoa</taxon>
        <taxon>Arthropoda</taxon>
        <taxon>Hexapoda</taxon>
        <taxon>Collembola</taxon>
        <taxon>Entomobryomorpha</taxon>
        <taxon>Isotomoidea</taxon>
        <taxon>Isotomidae</taxon>
        <taxon>Proisotominae</taxon>
        <taxon>Folsomia</taxon>
    </lineage>
</organism>
<dbReference type="EMBL" id="LNIX01000003">
    <property type="protein sequence ID" value="OXA57756.1"/>
    <property type="molecule type" value="Genomic_DNA"/>
</dbReference>
<evidence type="ECO:0000256" key="2">
    <source>
        <dbReference type="SAM" id="Phobius"/>
    </source>
</evidence>
<keyword evidence="4" id="KW-1185">Reference proteome</keyword>
<keyword evidence="2" id="KW-1133">Transmembrane helix</keyword>
<keyword evidence="2" id="KW-0472">Membrane</keyword>
<dbReference type="Proteomes" id="UP000198287">
    <property type="component" value="Unassembled WGS sequence"/>
</dbReference>
<evidence type="ECO:0000313" key="3">
    <source>
        <dbReference type="EMBL" id="OXA57756.1"/>
    </source>
</evidence>
<protein>
    <submittedName>
        <fullName evidence="3">Uncharacterized protein</fullName>
    </submittedName>
</protein>
<feature type="region of interest" description="Disordered" evidence="1">
    <location>
        <begin position="121"/>
        <end position="164"/>
    </location>
</feature>
<dbReference type="OMA" id="NTHSFNY"/>
<evidence type="ECO:0000256" key="1">
    <source>
        <dbReference type="SAM" id="MobiDB-lite"/>
    </source>
</evidence>
<reference evidence="3 4" key="1">
    <citation type="submission" date="2015-12" db="EMBL/GenBank/DDBJ databases">
        <title>The genome of Folsomia candida.</title>
        <authorList>
            <person name="Faddeeva A."/>
            <person name="Derks M.F."/>
            <person name="Anvar Y."/>
            <person name="Smit S."/>
            <person name="Van Straalen N."/>
            <person name="Roelofs D."/>
        </authorList>
    </citation>
    <scope>NUCLEOTIDE SEQUENCE [LARGE SCALE GENOMIC DNA]</scope>
    <source>
        <strain evidence="3 4">VU population</strain>
        <tissue evidence="3">Whole body</tissue>
    </source>
</reference>
<gene>
    <name evidence="3" type="ORF">Fcan01_07247</name>
</gene>
<dbReference type="AlphaFoldDB" id="A0A226EMG8"/>
<feature type="transmembrane region" description="Helical" evidence="2">
    <location>
        <begin position="16"/>
        <end position="40"/>
    </location>
</feature>
<name>A0A226EMG8_FOLCA</name>
<proteinExistence type="predicted"/>
<evidence type="ECO:0000313" key="4">
    <source>
        <dbReference type="Proteomes" id="UP000198287"/>
    </source>
</evidence>
<sequence length="164" mass="18063">MSDPVTKANLDDLQQLVIIFGGALVGLVIIAIVLVVISLVSVSRIFKRLKDISFVTKNTRLDIRKVLETVETAVKRNPALLIDDDDGSERVSPIFTRRMFTPSPLPFDLSVLRESGEFEYGRGRTTSSTSSNVKSVPVTPSSNSRKVKGPAVPPRRAHSFYGDY</sequence>
<keyword evidence="2" id="KW-0812">Transmembrane</keyword>
<accession>A0A226EMG8</accession>
<feature type="compositionally biased region" description="Low complexity" evidence="1">
    <location>
        <begin position="125"/>
        <end position="144"/>
    </location>
</feature>